<dbReference type="PANTHER" id="PTHR28260">
    <property type="entry name" value="SPINDLE POLE BODY COMPONENT SPC105"/>
    <property type="match status" value="1"/>
</dbReference>
<dbReference type="SMART" id="SM01315">
    <property type="entry name" value="Spc7_N"/>
    <property type="match status" value="1"/>
</dbReference>
<evidence type="ECO:0000259" key="3">
    <source>
        <dbReference type="SMART" id="SM00787"/>
    </source>
</evidence>
<dbReference type="SMART" id="SM00787">
    <property type="entry name" value="Spc7"/>
    <property type="match status" value="1"/>
</dbReference>
<feature type="region of interest" description="Disordered" evidence="2">
    <location>
        <begin position="21"/>
        <end position="98"/>
    </location>
</feature>
<dbReference type="GO" id="GO:0034501">
    <property type="term" value="P:protein localization to kinetochore"/>
    <property type="evidence" value="ECO:0007669"/>
    <property type="project" value="TreeGrafter"/>
</dbReference>
<feature type="coiled-coil region" evidence="1">
    <location>
        <begin position="903"/>
        <end position="969"/>
    </location>
</feature>
<evidence type="ECO:0000313" key="4">
    <source>
        <dbReference type="EMBL" id="KAF2876912.1"/>
    </source>
</evidence>
<name>A0A7C8IHT4_9PLEO</name>
<dbReference type="OrthoDB" id="5592879at2759"/>
<keyword evidence="5" id="KW-1185">Reference proteome</keyword>
<dbReference type="Proteomes" id="UP000481861">
    <property type="component" value="Unassembled WGS sequence"/>
</dbReference>
<dbReference type="Pfam" id="PF08317">
    <property type="entry name" value="Spc7"/>
    <property type="match status" value="1"/>
</dbReference>
<reference evidence="4 5" key="1">
    <citation type="submission" date="2020-01" db="EMBL/GenBank/DDBJ databases">
        <authorList>
            <consortium name="DOE Joint Genome Institute"/>
            <person name="Haridas S."/>
            <person name="Albert R."/>
            <person name="Binder M."/>
            <person name="Bloem J."/>
            <person name="Labutti K."/>
            <person name="Salamov A."/>
            <person name="Andreopoulos B."/>
            <person name="Baker S.E."/>
            <person name="Barry K."/>
            <person name="Bills G."/>
            <person name="Bluhm B.H."/>
            <person name="Cannon C."/>
            <person name="Castanera R."/>
            <person name="Culley D.E."/>
            <person name="Daum C."/>
            <person name="Ezra D."/>
            <person name="Gonzalez J.B."/>
            <person name="Henrissat B."/>
            <person name="Kuo A."/>
            <person name="Liang C."/>
            <person name="Lipzen A."/>
            <person name="Lutzoni F."/>
            <person name="Magnuson J."/>
            <person name="Mondo S."/>
            <person name="Nolan M."/>
            <person name="Ohm R."/>
            <person name="Pangilinan J."/>
            <person name="Park H.-J.H."/>
            <person name="Ramirez L."/>
            <person name="Alfaro M."/>
            <person name="Sun H."/>
            <person name="Tritt A."/>
            <person name="Yoshinaga Y."/>
            <person name="Zwiers L.-H.L."/>
            <person name="Turgeon B.G."/>
            <person name="Goodwin S.B."/>
            <person name="Spatafora J.W."/>
            <person name="Crous P.W."/>
            <person name="Grigoriev I.V."/>
        </authorList>
    </citation>
    <scope>NUCLEOTIDE SEQUENCE [LARGE SCALE GENOMIC DNA]</scope>
    <source>
        <strain evidence="4 5">CBS 611.86</strain>
    </source>
</reference>
<dbReference type="PANTHER" id="PTHR28260:SF1">
    <property type="entry name" value="SPINDLE POLE BODY COMPONENT SPC105"/>
    <property type="match status" value="1"/>
</dbReference>
<feature type="compositionally biased region" description="Polar residues" evidence="2">
    <location>
        <begin position="639"/>
        <end position="661"/>
    </location>
</feature>
<feature type="compositionally biased region" description="Low complexity" evidence="2">
    <location>
        <begin position="114"/>
        <end position="132"/>
    </location>
</feature>
<feature type="region of interest" description="Disordered" evidence="2">
    <location>
        <begin position="287"/>
        <end position="440"/>
    </location>
</feature>
<dbReference type="Pfam" id="PF15402">
    <property type="entry name" value="MELT_2"/>
    <property type="match status" value="5"/>
</dbReference>
<evidence type="ECO:0000256" key="2">
    <source>
        <dbReference type="SAM" id="MobiDB-lite"/>
    </source>
</evidence>
<feature type="compositionally biased region" description="Polar residues" evidence="2">
    <location>
        <begin position="188"/>
        <end position="201"/>
    </location>
</feature>
<dbReference type="AlphaFoldDB" id="A0A7C8IHT4"/>
<sequence length="1223" mass="134835">MASSDGKENIADGLVAGLAFKAPSPKKSARKTRSKSIGPGGIGAAVDEPALKESSGNRRKSAFIPAVKSILSSNDEEEKKRREARRKSLARRRVSFAPEATLHTWDVVEYLRDATSSTASSEATRRASSVSRPSTAPTPDSSDAEEPPSTPPKQIEEPEPEPGSSPASQRDLHQTKIRRRSSGIPPMNFNNPEDMYSSSPLSGGEKSPGRGDDITGALNEEDPVEPMDNSLDSNDSSQSSAKLDAALQQAAAQADTQKLDLDEDQDMSMELAEDEITASFKPWASKPIVRKRQDQNAIDPFSFAPPPPPVSSSSSDDDMSMDITRAVGKIMPQSELQSPDLDDITMDLTLPLGSIQQAAPSEAPSRKKSLKRRVSALDGSQGSPAKRPASRRTSLRQRPPAEQGPTPEDETMELTVAIGEIKSNMPPKAQQKTVKRLSTETSFGDETMDFTVAVGGIQNVNPTNVDAPDSDMDDDEDLSMEFTTVIGGIKHLTRAAQTLEKPMESKSPTPKQSHSKSPARPKRSSMTAPQTLSPLKMGNTTPKKSPGRPIKHLGLSTPKALFPEQRIEDFEPSPFVRSAPQSASRPPDAVATPLGSTQKRSASHVSDDPIAAPILNRRRSSLSSVQFSPLTTSREEPTLKSTTLLTNNIKLLSTPRKQTLASPMKRSLTPKQSQTPQKVSTPKQKTPTPKKATPRKSMSPVKRVMFGQEPEVEEEANEEVTDNAVEDVERVSLQDFLDMTKIRFMDLSTTKRRHTAAPAAFHDREIEETEESLDRYVVAAACTLPEFELYQHACHEMKKYISDGRHFVRTMEANVQEENPLLFSEYLTAPPDQRVVMDNQFKNLKTNARLDARGEWYGWRSSLLRDLKAGLIGTMDGFKRDESVLADQEELLDSVLPPLVEQQEELDAECKRLQQRHDELNSCDREELEQVREQLVAADVEIAEKRRLVSQLEQELVDKESRIGAVKERKIECVEEIKAAERMREECRGWSTSEVYDLKVKVTALEQAHGWSISSASSTTITMTHMNDLELYFQPSAFVTSKDSPNASISLAYVGDTATPHPRPLTTSKRFFLQLIRAQLHCIPQSQTRVAELLALVKNGWATALAVAEGVRWLEHTHLTEELILSDERMAIAANMLLPALQTKVKITFEIAVSLSVQGVNTEVAARAELVYGEKYSEDKMAAFLRDFVGAQVKSQKDMAVWADAVVDLAARLKATGRKGERT</sequence>
<feature type="region of interest" description="Disordered" evidence="2">
    <location>
        <begin position="493"/>
        <end position="700"/>
    </location>
</feature>
<feature type="domain" description="Spc7 kinetochore protein" evidence="3">
    <location>
        <begin position="716"/>
        <end position="1034"/>
    </location>
</feature>
<keyword evidence="1" id="KW-0175">Coiled coil</keyword>
<accession>A0A7C8IHT4</accession>
<gene>
    <name evidence="4" type="ORF">BDV95DRAFT_482120</name>
</gene>
<dbReference type="Pfam" id="PF18210">
    <property type="entry name" value="Knl1_RWD_C"/>
    <property type="match status" value="1"/>
</dbReference>
<dbReference type="InterPro" id="IPR040850">
    <property type="entry name" value="Knl1_RWD_C"/>
</dbReference>
<dbReference type="GO" id="GO:0000776">
    <property type="term" value="C:kinetochore"/>
    <property type="evidence" value="ECO:0007669"/>
    <property type="project" value="TreeGrafter"/>
</dbReference>
<evidence type="ECO:0000313" key="5">
    <source>
        <dbReference type="Proteomes" id="UP000481861"/>
    </source>
</evidence>
<feature type="compositionally biased region" description="Low complexity" evidence="2">
    <location>
        <begin position="228"/>
        <end position="256"/>
    </location>
</feature>
<dbReference type="InterPro" id="IPR013253">
    <property type="entry name" value="Spc7_domain"/>
</dbReference>
<feature type="compositionally biased region" description="Basic residues" evidence="2">
    <location>
        <begin position="513"/>
        <end position="523"/>
    </location>
</feature>
<organism evidence="4 5">
    <name type="scientific">Massariosphaeria phaeospora</name>
    <dbReference type="NCBI Taxonomy" id="100035"/>
    <lineage>
        <taxon>Eukaryota</taxon>
        <taxon>Fungi</taxon>
        <taxon>Dikarya</taxon>
        <taxon>Ascomycota</taxon>
        <taxon>Pezizomycotina</taxon>
        <taxon>Dothideomycetes</taxon>
        <taxon>Pleosporomycetidae</taxon>
        <taxon>Pleosporales</taxon>
        <taxon>Pleosporales incertae sedis</taxon>
        <taxon>Massariosphaeria</taxon>
    </lineage>
</organism>
<feature type="region of interest" description="Disordered" evidence="2">
    <location>
        <begin position="454"/>
        <end position="476"/>
    </location>
</feature>
<dbReference type="EMBL" id="JAADJZ010000002">
    <property type="protein sequence ID" value="KAF2876912.1"/>
    <property type="molecule type" value="Genomic_DNA"/>
</dbReference>
<feature type="compositionally biased region" description="Polar residues" evidence="2">
    <location>
        <begin position="594"/>
        <end position="604"/>
    </location>
</feature>
<dbReference type="GO" id="GO:0007094">
    <property type="term" value="P:mitotic spindle assembly checkpoint signaling"/>
    <property type="evidence" value="ECO:0007669"/>
    <property type="project" value="TreeGrafter"/>
</dbReference>
<dbReference type="GO" id="GO:1990758">
    <property type="term" value="P:mitotic sister chromatid biorientation"/>
    <property type="evidence" value="ECO:0007669"/>
    <property type="project" value="TreeGrafter"/>
</dbReference>
<feature type="compositionally biased region" description="Polar residues" evidence="2">
    <location>
        <begin position="524"/>
        <end position="543"/>
    </location>
</feature>
<feature type="compositionally biased region" description="Basic residues" evidence="2">
    <location>
        <begin position="82"/>
        <end position="94"/>
    </location>
</feature>
<feature type="compositionally biased region" description="Low complexity" evidence="2">
    <location>
        <begin position="674"/>
        <end position="691"/>
    </location>
</feature>
<feature type="region of interest" description="Disordered" evidence="2">
    <location>
        <begin position="114"/>
        <end position="264"/>
    </location>
</feature>
<protein>
    <submittedName>
        <fullName evidence="4">Spc7 kinetochore protein-domain-containing protein</fullName>
    </submittedName>
</protein>
<feature type="compositionally biased region" description="Polar residues" evidence="2">
    <location>
        <begin position="621"/>
        <end position="632"/>
    </location>
</feature>
<proteinExistence type="predicted"/>
<evidence type="ECO:0000256" key="1">
    <source>
        <dbReference type="SAM" id="Coils"/>
    </source>
</evidence>
<dbReference type="InterPro" id="IPR033338">
    <property type="entry name" value="Spc105/Spc7"/>
</dbReference>
<comment type="caution">
    <text evidence="4">The sequence shown here is derived from an EMBL/GenBank/DDBJ whole genome shotgun (WGS) entry which is preliminary data.</text>
</comment>